<dbReference type="PANTHER" id="PTHR14155:SF627">
    <property type="entry name" value="OS06G0192800 PROTEIN"/>
    <property type="match status" value="1"/>
</dbReference>
<feature type="transmembrane region" description="Helical" evidence="6">
    <location>
        <begin position="130"/>
        <end position="152"/>
    </location>
</feature>
<dbReference type="InterPro" id="IPR013083">
    <property type="entry name" value="Znf_RING/FYVE/PHD"/>
</dbReference>
<dbReference type="InParanoid" id="A0A409Y6I6"/>
<keyword evidence="6" id="KW-1133">Transmembrane helix</keyword>
<reference evidence="8 9" key="1">
    <citation type="journal article" date="2018" name="Evol. Lett.">
        <title>Horizontal gene cluster transfer increased hallucinogenic mushroom diversity.</title>
        <authorList>
            <person name="Reynolds H.T."/>
            <person name="Vijayakumar V."/>
            <person name="Gluck-Thaler E."/>
            <person name="Korotkin H.B."/>
            <person name="Matheny P.B."/>
            <person name="Slot J.C."/>
        </authorList>
    </citation>
    <scope>NUCLEOTIDE SEQUENCE [LARGE SCALE GENOMIC DNA]</scope>
    <source>
        <strain evidence="8 9">2629</strain>
    </source>
</reference>
<dbReference type="STRING" id="181874.A0A409Y6I6"/>
<name>A0A409Y6I6_9AGAR</name>
<evidence type="ECO:0000313" key="9">
    <source>
        <dbReference type="Proteomes" id="UP000284842"/>
    </source>
</evidence>
<evidence type="ECO:0000256" key="4">
    <source>
        <dbReference type="PROSITE-ProRule" id="PRU00175"/>
    </source>
</evidence>
<evidence type="ECO:0000256" key="1">
    <source>
        <dbReference type="ARBA" id="ARBA00022723"/>
    </source>
</evidence>
<dbReference type="SMART" id="SM00184">
    <property type="entry name" value="RING"/>
    <property type="match status" value="1"/>
</dbReference>
<keyword evidence="6" id="KW-0472">Membrane</keyword>
<evidence type="ECO:0000256" key="3">
    <source>
        <dbReference type="ARBA" id="ARBA00022833"/>
    </source>
</evidence>
<feature type="transmembrane region" description="Helical" evidence="6">
    <location>
        <begin position="172"/>
        <end position="192"/>
    </location>
</feature>
<keyword evidence="9" id="KW-1185">Reference proteome</keyword>
<dbReference type="EMBL" id="NHTK01001381">
    <property type="protein sequence ID" value="PPQ98620.1"/>
    <property type="molecule type" value="Genomic_DNA"/>
</dbReference>
<keyword evidence="2 4" id="KW-0863">Zinc-finger</keyword>
<feature type="compositionally biased region" description="Basic and acidic residues" evidence="5">
    <location>
        <begin position="458"/>
        <end position="474"/>
    </location>
</feature>
<feature type="region of interest" description="Disordered" evidence="5">
    <location>
        <begin position="373"/>
        <end position="393"/>
    </location>
</feature>
<dbReference type="Proteomes" id="UP000284842">
    <property type="component" value="Unassembled WGS sequence"/>
</dbReference>
<keyword evidence="1" id="KW-0479">Metal-binding</keyword>
<dbReference type="CDD" id="cd16448">
    <property type="entry name" value="RING-H2"/>
    <property type="match status" value="1"/>
</dbReference>
<dbReference type="InterPro" id="IPR001841">
    <property type="entry name" value="Znf_RING"/>
</dbReference>
<keyword evidence="3" id="KW-0862">Zinc</keyword>
<dbReference type="OrthoDB" id="8062037at2759"/>
<proteinExistence type="predicted"/>
<sequence length="558" mass="61890">MSSSTTPPQPSTTYSDNAEIPVLSPLPQAHLSTGRLPSSGHLVLTSYPGTHGDTPTVIRLQDADPFTLNSAQRSNAELQAMANLAVATLPPTTPPQNTRPQPQPYHSRSQLVRFMSMIGIGRNATPERKALVTVLQNATVVIIMLVLTATIFKSPLDSNLTEWVACDRPLGIWASIWVVRATLASILAFWEYQREKIRNTRRSDQENNAGAAWNPPATTPAGGNSNLNVPSSAAADLPLMTSNEPITFPYNRLYQRLTILSSLLTLTWFLTAHILVYTSINSCRRSSPHLWWLNFGILCTLYLMVVEVLILGLIVLLIAPIFIFLYNVILMCLGRHPIQRPNELKPDVPKLSKSIVDKIPLVVYIPPPDAEQDANAENHSYPPASKPLTPAPQKRSTFFRSLSSFKKSQEKGEKGTKDKKSSWEDNWEQTDYPFVTLAGNRATCAICLMDFEEPERKKAVEKDTEAEKAPHKEPTSISSEPQVDTEGAQTQVQLTETEGDLPRLEDAGEGVQPLRLLECGHVFHKTCLDPWLLDVSGRCPTCQRPVDKTKNRTQPATH</sequence>
<feature type="region of interest" description="Disordered" evidence="5">
    <location>
        <begin position="458"/>
        <end position="491"/>
    </location>
</feature>
<evidence type="ECO:0000256" key="5">
    <source>
        <dbReference type="SAM" id="MobiDB-lite"/>
    </source>
</evidence>
<comment type="caution">
    <text evidence="8">The sequence shown here is derived from an EMBL/GenBank/DDBJ whole genome shotgun (WGS) entry which is preliminary data.</text>
</comment>
<dbReference type="GO" id="GO:0008270">
    <property type="term" value="F:zinc ion binding"/>
    <property type="evidence" value="ECO:0007669"/>
    <property type="project" value="UniProtKB-KW"/>
</dbReference>
<dbReference type="InterPro" id="IPR053238">
    <property type="entry name" value="RING-H2_zinc_finger"/>
</dbReference>
<feature type="domain" description="RING-type" evidence="7">
    <location>
        <begin position="444"/>
        <end position="543"/>
    </location>
</feature>
<evidence type="ECO:0000256" key="2">
    <source>
        <dbReference type="ARBA" id="ARBA00022771"/>
    </source>
</evidence>
<evidence type="ECO:0000313" key="8">
    <source>
        <dbReference type="EMBL" id="PPQ98620.1"/>
    </source>
</evidence>
<dbReference type="PANTHER" id="PTHR14155">
    <property type="entry name" value="RING FINGER DOMAIN-CONTAINING"/>
    <property type="match status" value="1"/>
</dbReference>
<evidence type="ECO:0000259" key="7">
    <source>
        <dbReference type="PROSITE" id="PS50089"/>
    </source>
</evidence>
<dbReference type="AlphaFoldDB" id="A0A409Y6I6"/>
<dbReference type="Pfam" id="PF13639">
    <property type="entry name" value="zf-RING_2"/>
    <property type="match status" value="1"/>
</dbReference>
<organism evidence="8 9">
    <name type="scientific">Panaeolus cyanescens</name>
    <dbReference type="NCBI Taxonomy" id="181874"/>
    <lineage>
        <taxon>Eukaryota</taxon>
        <taxon>Fungi</taxon>
        <taxon>Dikarya</taxon>
        <taxon>Basidiomycota</taxon>
        <taxon>Agaricomycotina</taxon>
        <taxon>Agaricomycetes</taxon>
        <taxon>Agaricomycetidae</taxon>
        <taxon>Agaricales</taxon>
        <taxon>Agaricineae</taxon>
        <taxon>Galeropsidaceae</taxon>
        <taxon>Panaeolus</taxon>
    </lineage>
</organism>
<gene>
    <name evidence="8" type="ORF">CVT24_003953</name>
</gene>
<feature type="compositionally biased region" description="Polar residues" evidence="5">
    <location>
        <begin position="475"/>
        <end position="491"/>
    </location>
</feature>
<evidence type="ECO:0000256" key="6">
    <source>
        <dbReference type="SAM" id="Phobius"/>
    </source>
</evidence>
<protein>
    <recommendedName>
        <fullName evidence="7">RING-type domain-containing protein</fullName>
    </recommendedName>
</protein>
<accession>A0A409Y6I6</accession>
<dbReference type="SUPFAM" id="SSF57850">
    <property type="entry name" value="RING/U-box"/>
    <property type="match status" value="1"/>
</dbReference>
<feature type="transmembrane region" description="Helical" evidence="6">
    <location>
        <begin position="292"/>
        <end position="325"/>
    </location>
</feature>
<dbReference type="Gene3D" id="3.30.40.10">
    <property type="entry name" value="Zinc/RING finger domain, C3HC4 (zinc finger)"/>
    <property type="match status" value="1"/>
</dbReference>
<feature type="transmembrane region" description="Helical" evidence="6">
    <location>
        <begin position="257"/>
        <end position="280"/>
    </location>
</feature>
<keyword evidence="6" id="KW-0812">Transmembrane</keyword>
<dbReference type="PROSITE" id="PS50089">
    <property type="entry name" value="ZF_RING_2"/>
    <property type="match status" value="1"/>
</dbReference>